<keyword evidence="1" id="KW-0812">Transmembrane</keyword>
<name>A0A4V2SMB9_9FLAO</name>
<keyword evidence="1" id="KW-1133">Transmembrane helix</keyword>
<dbReference type="PROSITE" id="PS51257">
    <property type="entry name" value="PROKAR_LIPOPROTEIN"/>
    <property type="match status" value="1"/>
</dbReference>
<keyword evidence="3" id="KW-1185">Reference proteome</keyword>
<feature type="transmembrane region" description="Helical" evidence="1">
    <location>
        <begin position="21"/>
        <end position="39"/>
    </location>
</feature>
<dbReference type="RefSeq" id="WP_132793356.1">
    <property type="nucleotide sequence ID" value="NZ_SLXM01000002.1"/>
</dbReference>
<organism evidence="2 3">
    <name type="scientific">Tenacibaculum skagerrakense</name>
    <dbReference type="NCBI Taxonomy" id="186571"/>
    <lineage>
        <taxon>Bacteria</taxon>
        <taxon>Pseudomonadati</taxon>
        <taxon>Bacteroidota</taxon>
        <taxon>Flavobacteriia</taxon>
        <taxon>Flavobacteriales</taxon>
        <taxon>Flavobacteriaceae</taxon>
        <taxon>Tenacibaculum</taxon>
    </lineage>
</organism>
<dbReference type="AlphaFoldDB" id="A0A4V2SMB9"/>
<evidence type="ECO:0000313" key="2">
    <source>
        <dbReference type="EMBL" id="TCP26676.1"/>
    </source>
</evidence>
<keyword evidence="1" id="KW-0472">Membrane</keyword>
<dbReference type="EMBL" id="SLXM01000002">
    <property type="protein sequence ID" value="TCP26676.1"/>
    <property type="molecule type" value="Genomic_DNA"/>
</dbReference>
<dbReference type="Proteomes" id="UP000294564">
    <property type="component" value="Unassembled WGS sequence"/>
</dbReference>
<evidence type="ECO:0008006" key="4">
    <source>
        <dbReference type="Google" id="ProtNLM"/>
    </source>
</evidence>
<evidence type="ECO:0000313" key="3">
    <source>
        <dbReference type="Proteomes" id="UP000294564"/>
    </source>
</evidence>
<dbReference type="OrthoDB" id="768080at2"/>
<sequence length="203" mass="22671">MKNNLKIKLKKQDSKRQSRAFIRKIAIMMIAFISCSMYGQDEKEVSQINGINELKINGLYFVAGAGEISYERILSTETAIGLSVAFDIETDNFYNFAAFPYYRFYFGKKRAGGFFIEGNGAVLIDEFEKEATLTINGNNGTLSINDIGDLNTRFGLGIGIGGKFLSKNGWIGELSMGFGRVFGVENDVYKVYSRFGITIGKRF</sequence>
<proteinExistence type="predicted"/>
<protein>
    <recommendedName>
        <fullName evidence="4">DUF3575 domain-containing protein</fullName>
    </recommendedName>
</protein>
<accession>A0A4V2SMB9</accession>
<comment type="caution">
    <text evidence="2">The sequence shown here is derived from an EMBL/GenBank/DDBJ whole genome shotgun (WGS) entry which is preliminary data.</text>
</comment>
<evidence type="ECO:0000256" key="1">
    <source>
        <dbReference type="SAM" id="Phobius"/>
    </source>
</evidence>
<reference evidence="2 3" key="1">
    <citation type="submission" date="2019-03" db="EMBL/GenBank/DDBJ databases">
        <title>Genomic Encyclopedia of Type Strains, Phase IV (KMG-IV): sequencing the most valuable type-strain genomes for metagenomic binning, comparative biology and taxonomic classification.</title>
        <authorList>
            <person name="Goeker M."/>
        </authorList>
    </citation>
    <scope>NUCLEOTIDE SEQUENCE [LARGE SCALE GENOMIC DNA]</scope>
    <source>
        <strain evidence="2 3">DSM 14836</strain>
    </source>
</reference>
<gene>
    <name evidence="2" type="ORF">EV195_10214</name>
</gene>